<dbReference type="GO" id="GO:0006513">
    <property type="term" value="P:protein monoubiquitination"/>
    <property type="evidence" value="ECO:0007669"/>
    <property type="project" value="TreeGrafter"/>
</dbReference>
<feature type="compositionally biased region" description="Pro residues" evidence="1">
    <location>
        <begin position="343"/>
        <end position="360"/>
    </location>
</feature>
<dbReference type="AlphaFoldDB" id="J6ERH5"/>
<dbReference type="GO" id="GO:0005829">
    <property type="term" value="C:cytosol"/>
    <property type="evidence" value="ECO:0007669"/>
    <property type="project" value="TreeGrafter"/>
</dbReference>
<feature type="region of interest" description="Disordered" evidence="1">
    <location>
        <begin position="322"/>
        <end position="410"/>
    </location>
</feature>
<gene>
    <name evidence="2" type="ORF">A1Q1_04178</name>
</gene>
<feature type="region of interest" description="Disordered" evidence="1">
    <location>
        <begin position="672"/>
        <end position="696"/>
    </location>
</feature>
<dbReference type="Pfam" id="PF09814">
    <property type="entry name" value="HECT_2"/>
    <property type="match status" value="1"/>
</dbReference>
<reference evidence="2" key="3">
    <citation type="submission" date="2012-07" db="EMBL/GenBank/DDBJ databases">
        <authorList>
            <person name="Yang R.-Y."/>
            <person name="Li H.-T."/>
            <person name="Zhu H."/>
            <person name="Zhou G.-P."/>
            <person name="Wang M."/>
            <person name="Wang L."/>
        </authorList>
    </citation>
    <scope>NUCLEOTIDE SEQUENCE</scope>
    <source>
        <strain evidence="2">CBS 2479</strain>
    </source>
</reference>
<feature type="compositionally biased region" description="Low complexity" evidence="1">
    <location>
        <begin position="361"/>
        <end position="387"/>
    </location>
</feature>
<feature type="compositionally biased region" description="Basic and acidic residues" evidence="1">
    <location>
        <begin position="324"/>
        <end position="336"/>
    </location>
</feature>
<dbReference type="Proteomes" id="UP000002748">
    <property type="component" value="Unassembled WGS sequence"/>
</dbReference>
<proteinExistence type="predicted"/>
<feature type="compositionally biased region" description="Low complexity" evidence="1">
    <location>
        <begin position="599"/>
        <end position="614"/>
    </location>
</feature>
<accession>J6ERH5</accession>
<feature type="region of interest" description="Disordered" evidence="1">
    <location>
        <begin position="559"/>
        <end position="653"/>
    </location>
</feature>
<feature type="compositionally biased region" description="Low complexity" evidence="1">
    <location>
        <begin position="559"/>
        <end position="573"/>
    </location>
</feature>
<protein>
    <submittedName>
        <fullName evidence="2">Uncharacterized protein</fullName>
    </submittedName>
</protein>
<dbReference type="PANTHER" id="PTHR31531:SF2">
    <property type="entry name" value="E3 UBIQUITIN-PROTEIN LIGASE E3D"/>
    <property type="match status" value="1"/>
</dbReference>
<dbReference type="PANTHER" id="PTHR31531">
    <property type="entry name" value="E3 UBIQUITIN-PROTEIN LIGASE E3D FAMILY MEMBER"/>
    <property type="match status" value="1"/>
</dbReference>
<dbReference type="GO" id="GO:0030332">
    <property type="term" value="F:cyclin binding"/>
    <property type="evidence" value="ECO:0007669"/>
    <property type="project" value="TreeGrafter"/>
</dbReference>
<dbReference type="EMBL" id="ALBS01000263">
    <property type="protein sequence ID" value="EJT47104.1"/>
    <property type="molecule type" value="Genomic_DNA"/>
</dbReference>
<evidence type="ECO:0000313" key="2">
    <source>
        <dbReference type="EMBL" id="EJT47104.1"/>
    </source>
</evidence>
<sequence length="1154" mass="126074">MPNSAIPRPSRSRQDSSAGTRRWQEVPGAEEDKALPPAFPIHSLARDGAMVTNHLDAIPVHHPGDAGSTRDRLEVFVVATRNFAPDTSVNTTRHYHLTFERQPKDTTRLGAQSKLSMDVIQSRPLPPLPASPPHEPRFSDLSLDSISLPREPLFLDLVRLANTRSPEMPSSTEDMSTDMSTEFSASDIVYDINLPGIQCACVEVLERLKKSPRGLQRAAEEQQLASAIHDLLEASYELETFHPSSAISSPVTPPDDPTQVTSPYLRLIHILEAVQRAAAQRPPRADPTASEVDLLHPAVHAVREDLAWARVESLSHAVVQLVQRRRESPRASRADTSRALPARSPPPVSPLPAPPSPGTPPCRRVVSGASAASAASATSSTASTSGSRPQFPSPYQHGMHRDTSKSSYTSSVSTLVREAAASKSSLASVQSLQSQQSLGATETQGLVRSADSDTVASVIERLHRIAPHLEGQWQRTMDMQELDDIINRVDRLDIGQKADWTIRRQEKRRQVLKDALQQTSAQLERGLSDCPNDNIARANELRERDAFLRGLIELSKVRTNSTTANSPAASSVSLVSEEQQRRPPRNSSQPPRKSRHSPQASIDQVISSSSCQSSPIPPFTPRLTSRSLPSSRDNRKSVQSIAPRRRPAPVCGDDDDLFDTLFAATSSTRFQNQEVQVPKTPRAPRVASFAPRSPPRLKTGKDDFVDLILDSQNTSRLRNQEISSPSIVVSPVASSPPASPSLATFGFRRKEKKESALRRIASRPGRLLRTMSSGKPNAANIGYICEHQENLCTTLCIVYGASDVGFELDVDNASDATLVCDTDSDFKLAIGLPSPVPLGQKIPLAVTNNHMEARIAALPGPTPTLAYNSAITHALSAPSLRSLHPQSLCCNNCERELATFPLDIQFKDLPSEHWAEMLEVWMCHSDPAFTAQISQKARDGFWPDDNTVLVGGSYLLVSGDHVNGVKKVSEDDQWHVASCQCGEEIGKVRKAGTPGGGTVRFAKWAVAVHGRDAGSVRYPVSNFLVSDMLELVQAHGSHRFVIEDSTHKARLIAWVFNPSVRISFRRPAAIEKGQSGKSHKLGSTLAAPQGRTLRAAKIMYKVGDNTENAGQCERLTYPADVCDALIAALKASTALYPEQRRRMGEWEMGFLERI</sequence>
<organism evidence="2">
    <name type="scientific">Trichosporon asahii var. asahii (strain ATCC 90039 / CBS 2479 / JCM 2466 / KCTC 7840 / NBRC 103889/ NCYC 2677 / UAMH 7654)</name>
    <name type="common">Yeast</name>
    <dbReference type="NCBI Taxonomy" id="1186058"/>
    <lineage>
        <taxon>Eukaryota</taxon>
        <taxon>Fungi</taxon>
        <taxon>Dikarya</taxon>
        <taxon>Basidiomycota</taxon>
        <taxon>Agaricomycotina</taxon>
        <taxon>Tremellomycetes</taxon>
        <taxon>Trichosporonales</taxon>
        <taxon>Trichosporonaceae</taxon>
        <taxon>Trichosporon</taxon>
    </lineage>
</organism>
<dbReference type="GO" id="GO:0051865">
    <property type="term" value="P:protein autoubiquitination"/>
    <property type="evidence" value="ECO:0007669"/>
    <property type="project" value="TreeGrafter"/>
</dbReference>
<dbReference type="VEuPathDB" id="FungiDB:A1Q1_04178"/>
<comment type="caution">
    <text evidence="2">The sequence shown here is derived from an EMBL/GenBank/DDBJ whole genome shotgun (WGS) entry which is preliminary data.</text>
</comment>
<evidence type="ECO:0000256" key="1">
    <source>
        <dbReference type="SAM" id="MobiDB-lite"/>
    </source>
</evidence>
<dbReference type="OrthoDB" id="66510at2759"/>
<feature type="compositionally biased region" description="Low complexity" evidence="1">
    <location>
        <begin position="621"/>
        <end position="631"/>
    </location>
</feature>
<dbReference type="HOGENOM" id="CLU_008600_0_0_1"/>
<dbReference type="GO" id="GO:0043161">
    <property type="term" value="P:proteasome-mediated ubiquitin-dependent protein catabolic process"/>
    <property type="evidence" value="ECO:0007669"/>
    <property type="project" value="TreeGrafter"/>
</dbReference>
<feature type="region of interest" description="Disordered" evidence="1">
    <location>
        <begin position="1"/>
        <end position="37"/>
    </location>
</feature>
<reference evidence="2" key="2">
    <citation type="journal article" date="2012" name="Eukaryot. Cell">
        <title>Draft genome sequence of CBS 2479, the standard type strain of Trichosporon asahii.</title>
        <authorList>
            <person name="Yang R.Y."/>
            <person name="Li H.T."/>
            <person name="Zhu H."/>
            <person name="Zhou G.P."/>
            <person name="Wang M."/>
            <person name="Wang L."/>
        </authorList>
    </citation>
    <scope>NUCLEOTIDE SEQUENCE [LARGE SCALE GENOMIC DNA]</scope>
</reference>
<dbReference type="GO" id="GO:0061630">
    <property type="term" value="F:ubiquitin protein ligase activity"/>
    <property type="evidence" value="ECO:0007669"/>
    <property type="project" value="TreeGrafter"/>
</dbReference>
<reference evidence="2" key="1">
    <citation type="journal article" date="2003" name="Mycoses">
        <title>Disseminated trichosporonosis in China.</title>
        <authorList>
            <person name="Yang R."/>
            <person name="Ao J."/>
            <person name="Wang W."/>
            <person name="Song K."/>
            <person name="Li R."/>
            <person name="Wang D."/>
        </authorList>
    </citation>
    <scope>NUCLEOTIDE SEQUENCE [LARGE SCALE GENOMIC DNA]</scope>
    <source>
        <strain evidence="2">CBS 2479</strain>
    </source>
</reference>
<dbReference type="GO" id="GO:0000209">
    <property type="term" value="P:protein polyubiquitination"/>
    <property type="evidence" value="ECO:0007669"/>
    <property type="project" value="TreeGrafter"/>
</dbReference>
<dbReference type="GeneID" id="25987691"/>
<dbReference type="KEGG" id="tasa:A1Q1_04178"/>
<name>J6ERH5_TRIAS</name>
<dbReference type="RefSeq" id="XP_014178030.1">
    <property type="nucleotide sequence ID" value="XM_014322555.1"/>
</dbReference>
<dbReference type="GO" id="GO:0031624">
    <property type="term" value="F:ubiquitin conjugating enzyme binding"/>
    <property type="evidence" value="ECO:0007669"/>
    <property type="project" value="TreeGrafter"/>
</dbReference>
<dbReference type="InterPro" id="IPR019193">
    <property type="entry name" value="UBQ-conj_enz_E2-bd_prot"/>
</dbReference>
<dbReference type="GO" id="GO:0005634">
    <property type="term" value="C:nucleus"/>
    <property type="evidence" value="ECO:0007669"/>
    <property type="project" value="TreeGrafter"/>
</dbReference>
<dbReference type="GO" id="GO:0000151">
    <property type="term" value="C:ubiquitin ligase complex"/>
    <property type="evidence" value="ECO:0007669"/>
    <property type="project" value="TreeGrafter"/>
</dbReference>